<evidence type="ECO:0000256" key="4">
    <source>
        <dbReference type="ARBA" id="ARBA00022485"/>
    </source>
</evidence>
<dbReference type="EMBL" id="BLLK01000062">
    <property type="protein sequence ID" value="GFH58505.1"/>
    <property type="molecule type" value="Genomic_DNA"/>
</dbReference>
<name>A0AAD3HCG2_9STRA</name>
<accession>A0AAD3HCG2</accession>
<dbReference type="InterPro" id="IPR036094">
    <property type="entry name" value="NadA_sf"/>
</dbReference>
<evidence type="ECO:0000256" key="5">
    <source>
        <dbReference type="ARBA" id="ARBA00022642"/>
    </source>
</evidence>
<evidence type="ECO:0000313" key="11">
    <source>
        <dbReference type="Proteomes" id="UP001054902"/>
    </source>
</evidence>
<evidence type="ECO:0000256" key="1">
    <source>
        <dbReference type="ARBA" id="ARBA00001966"/>
    </source>
</evidence>
<dbReference type="AlphaFoldDB" id="A0AAD3HCG2"/>
<dbReference type="GO" id="GO:0008987">
    <property type="term" value="F:quinolinate synthetase A activity"/>
    <property type="evidence" value="ECO:0007669"/>
    <property type="project" value="InterPro"/>
</dbReference>
<proteinExistence type="predicted"/>
<evidence type="ECO:0000256" key="8">
    <source>
        <dbReference type="ARBA" id="ARBA00023004"/>
    </source>
</evidence>
<organism evidence="10 11">
    <name type="scientific">Chaetoceros tenuissimus</name>
    <dbReference type="NCBI Taxonomy" id="426638"/>
    <lineage>
        <taxon>Eukaryota</taxon>
        <taxon>Sar</taxon>
        <taxon>Stramenopiles</taxon>
        <taxon>Ochrophyta</taxon>
        <taxon>Bacillariophyta</taxon>
        <taxon>Coscinodiscophyceae</taxon>
        <taxon>Chaetocerotophycidae</taxon>
        <taxon>Chaetocerotales</taxon>
        <taxon>Chaetocerotaceae</taxon>
        <taxon>Chaetoceros</taxon>
    </lineage>
</organism>
<keyword evidence="11" id="KW-1185">Reference proteome</keyword>
<evidence type="ECO:0000313" key="10">
    <source>
        <dbReference type="EMBL" id="GFH58505.1"/>
    </source>
</evidence>
<keyword evidence="6" id="KW-0808">Transferase</keyword>
<evidence type="ECO:0000256" key="7">
    <source>
        <dbReference type="ARBA" id="ARBA00022723"/>
    </source>
</evidence>
<evidence type="ECO:0000256" key="9">
    <source>
        <dbReference type="ARBA" id="ARBA00023014"/>
    </source>
</evidence>
<dbReference type="FunFam" id="3.40.50.10800:FF:000006">
    <property type="entry name" value="Quinolinate synthase, chloroplastic"/>
    <property type="match status" value="1"/>
</dbReference>
<dbReference type="PANTHER" id="PTHR30573:SF0">
    <property type="entry name" value="QUINOLINATE SYNTHASE, CHLOROPLASTIC"/>
    <property type="match status" value="1"/>
</dbReference>
<protein>
    <recommendedName>
        <fullName evidence="3">quinolinate synthase</fullName>
        <ecNumber evidence="3">2.5.1.72</ecNumber>
    </recommendedName>
</protein>
<dbReference type="EC" id="2.5.1.72" evidence="3"/>
<keyword evidence="9" id="KW-0411">Iron-sulfur</keyword>
<dbReference type="GO" id="GO:0051539">
    <property type="term" value="F:4 iron, 4 sulfur cluster binding"/>
    <property type="evidence" value="ECO:0007669"/>
    <property type="project" value="UniProtKB-KW"/>
</dbReference>
<dbReference type="Proteomes" id="UP001054902">
    <property type="component" value="Unassembled WGS sequence"/>
</dbReference>
<evidence type="ECO:0000256" key="2">
    <source>
        <dbReference type="ARBA" id="ARBA00005065"/>
    </source>
</evidence>
<keyword evidence="5" id="KW-0662">Pyridine nucleotide biosynthesis</keyword>
<comment type="pathway">
    <text evidence="2">Cofactor biosynthesis; NAD(+) biosynthesis; quinolinate from iminoaspartate: step 1/1.</text>
</comment>
<keyword evidence="8" id="KW-0408">Iron</keyword>
<dbReference type="GO" id="GO:0046872">
    <property type="term" value="F:metal ion binding"/>
    <property type="evidence" value="ECO:0007669"/>
    <property type="project" value="UniProtKB-KW"/>
</dbReference>
<dbReference type="Gene3D" id="3.40.50.10800">
    <property type="entry name" value="NadA-like"/>
    <property type="match status" value="3"/>
</dbReference>
<gene>
    <name evidence="10" type="ORF">CTEN210_14981</name>
</gene>
<evidence type="ECO:0000256" key="3">
    <source>
        <dbReference type="ARBA" id="ARBA00012669"/>
    </source>
</evidence>
<dbReference type="Pfam" id="PF02445">
    <property type="entry name" value="NadA"/>
    <property type="match status" value="1"/>
</dbReference>
<comment type="caution">
    <text evidence="10">The sequence shown here is derived from an EMBL/GenBank/DDBJ whole genome shotgun (WGS) entry which is preliminary data.</text>
</comment>
<reference evidence="10 11" key="1">
    <citation type="journal article" date="2021" name="Sci. Rep.">
        <title>The genome of the diatom Chaetoceros tenuissimus carries an ancient integrated fragment of an extant virus.</title>
        <authorList>
            <person name="Hongo Y."/>
            <person name="Kimura K."/>
            <person name="Takaki Y."/>
            <person name="Yoshida Y."/>
            <person name="Baba S."/>
            <person name="Kobayashi G."/>
            <person name="Nagasaki K."/>
            <person name="Hano T."/>
            <person name="Tomaru Y."/>
        </authorList>
    </citation>
    <scope>NUCLEOTIDE SEQUENCE [LARGE SCALE GENOMIC DNA]</scope>
    <source>
        <strain evidence="10 11">NIES-3715</strain>
    </source>
</reference>
<evidence type="ECO:0000256" key="6">
    <source>
        <dbReference type="ARBA" id="ARBA00022679"/>
    </source>
</evidence>
<dbReference type="PANTHER" id="PTHR30573">
    <property type="entry name" value="QUINOLINATE SYNTHETASE A"/>
    <property type="match status" value="1"/>
</dbReference>
<dbReference type="InterPro" id="IPR003473">
    <property type="entry name" value="NadA"/>
</dbReference>
<comment type="cofactor">
    <cofactor evidence="1">
        <name>[4Fe-4S] cluster</name>
        <dbReference type="ChEBI" id="CHEBI:49883"/>
    </cofactor>
</comment>
<keyword evidence="7" id="KW-0479">Metal-binding</keyword>
<dbReference type="GO" id="GO:0034628">
    <property type="term" value="P:'de novo' NAD+ biosynthetic process from L-aspartate"/>
    <property type="evidence" value="ECO:0007669"/>
    <property type="project" value="TreeGrafter"/>
</dbReference>
<sequence length="534" mass="58032">MFAIRSRIGRVGISLSKRSKLFTNKPSFQSLSTASAAYNQTVEAFPSIVIGSDGNLSAQGPFAESQAQYLKPDPDTVQELAEKLEQSNMGVVAHYYMDVELQGVLTSIQKQQLAQSSTSKIAIADSLAMGDYAVEMCKNGATSIACLGVDFMSESVATIMARNGYGHVPVYRATSQHIGCSLAESAENDSYRAWLQSGQDQNALHVVYINTSLETKAVSNSIIPTITCTSSNVMATMLQASSEIKNLQIMYGPDTYMGQNLVTMFTSILNAGWDDDKIASTLHPLHNRATIEKLRDSINVFPNGNCVVHHMFGNEVVKTVKENYNDAYVTAHLEVPGEMFEIAMEKSLEDRGVVGSTSDILKFITKKVEAAVEEELKHPSSEKRRLKFILGTEAGMVTSIVKSIQDIIETAKSMNVETEIIFPVSSEAVAGTDDEDITVVPGVAGGEGCSTAGGCATCPFMKMNDLDALSDIADMVIQNDNEVKLKSHLPPQRLAGMKIDGKDAIDLGSEPILYMRHFMKEKSMPQNLVEKLTS</sequence>
<keyword evidence="4" id="KW-0004">4Fe-4S</keyword>
<dbReference type="SUPFAM" id="SSF142754">
    <property type="entry name" value="NadA-like"/>
    <property type="match status" value="1"/>
</dbReference>